<keyword evidence="3" id="KW-1185">Reference proteome</keyword>
<dbReference type="NCBIfam" id="NF041644">
    <property type="entry name" value="CBO0543_fam"/>
    <property type="match status" value="1"/>
</dbReference>
<organism evidence="2 3">
    <name type="scientific">Sutcliffiella cohnii</name>
    <dbReference type="NCBI Taxonomy" id="33932"/>
    <lineage>
        <taxon>Bacteria</taxon>
        <taxon>Bacillati</taxon>
        <taxon>Bacillota</taxon>
        <taxon>Bacilli</taxon>
        <taxon>Bacillales</taxon>
        <taxon>Bacillaceae</taxon>
        <taxon>Sutcliffiella</taxon>
    </lineage>
</organism>
<protein>
    <submittedName>
        <fullName evidence="2">Uncharacterized protein</fullName>
    </submittedName>
</protein>
<keyword evidence="1" id="KW-0472">Membrane</keyword>
<feature type="transmembrane region" description="Helical" evidence="1">
    <location>
        <begin position="33"/>
        <end position="52"/>
    </location>
</feature>
<accession>A0A223KST2</accession>
<dbReference type="RefSeq" id="WP_066413047.1">
    <property type="nucleotide sequence ID" value="NZ_CP018866.1"/>
</dbReference>
<feature type="transmembrane region" description="Helical" evidence="1">
    <location>
        <begin position="136"/>
        <end position="155"/>
    </location>
</feature>
<dbReference type="Proteomes" id="UP000215224">
    <property type="component" value="Chromosome"/>
</dbReference>
<name>A0A223KST2_9BACI</name>
<proteinExistence type="predicted"/>
<sequence length="163" mass="19514">MTKKFETLFLIISSTISIILLPFAIYKKSFKDWVIVYLVSILGNSLADRYFVKKGFIKYKIRPFQRMFSIHLPFDFFHYPLLLLYYNQWTLNNGPVRIFLKLFPFLIPQVIIETFAEKKTDLITWKKGWSWYHSLISLFVKFLVCRLIIALIRVLNNKKVSTM</sequence>
<evidence type="ECO:0000313" key="2">
    <source>
        <dbReference type="EMBL" id="AST92404.1"/>
    </source>
</evidence>
<dbReference type="InterPro" id="IPR048147">
    <property type="entry name" value="CBO0543-like"/>
</dbReference>
<evidence type="ECO:0000256" key="1">
    <source>
        <dbReference type="SAM" id="Phobius"/>
    </source>
</evidence>
<dbReference type="AlphaFoldDB" id="A0A223KST2"/>
<keyword evidence="1" id="KW-0812">Transmembrane</keyword>
<dbReference type="EMBL" id="CP018866">
    <property type="protein sequence ID" value="AST92404.1"/>
    <property type="molecule type" value="Genomic_DNA"/>
</dbReference>
<gene>
    <name evidence="2" type="ORF">BC6307_14435</name>
</gene>
<feature type="transmembrane region" description="Helical" evidence="1">
    <location>
        <begin position="7"/>
        <end position="27"/>
    </location>
</feature>
<dbReference type="KEGG" id="bcoh:BC6307_14435"/>
<dbReference type="STRING" id="1314751.GCA_001591425_01053"/>
<feature type="transmembrane region" description="Helical" evidence="1">
    <location>
        <begin position="64"/>
        <end position="86"/>
    </location>
</feature>
<evidence type="ECO:0000313" key="3">
    <source>
        <dbReference type="Proteomes" id="UP000215224"/>
    </source>
</evidence>
<reference evidence="2 3" key="1">
    <citation type="submission" date="2016-12" db="EMBL/GenBank/DDBJ databases">
        <title>The whole genome sequencing and assembly of Bacillus cohnii DSM 6307T strain.</title>
        <authorList>
            <person name="Lee Y.-J."/>
            <person name="Yi H."/>
            <person name="Bahn Y.-S."/>
            <person name="Kim J.F."/>
            <person name="Lee D.-W."/>
        </authorList>
    </citation>
    <scope>NUCLEOTIDE SEQUENCE [LARGE SCALE GENOMIC DNA]</scope>
    <source>
        <strain evidence="2 3">DSM 6307</strain>
    </source>
</reference>
<keyword evidence="1" id="KW-1133">Transmembrane helix</keyword>